<keyword evidence="1" id="KW-0812">Transmembrane</keyword>
<dbReference type="Pfam" id="PF01066">
    <property type="entry name" value="CDP-OH_P_transf"/>
    <property type="match status" value="1"/>
</dbReference>
<feature type="transmembrane region" description="Helical" evidence="1">
    <location>
        <begin position="223"/>
        <end position="240"/>
    </location>
</feature>
<dbReference type="InterPro" id="IPR043130">
    <property type="entry name" value="CDP-OH_PTrfase_TM_dom"/>
</dbReference>
<protein>
    <submittedName>
        <fullName evidence="2">CDP-alcohol phosphatidyltransferase</fullName>
    </submittedName>
</protein>
<dbReference type="AlphaFoldDB" id="A0A1I2KXQ1"/>
<feature type="transmembrane region" description="Helical" evidence="1">
    <location>
        <begin position="130"/>
        <end position="153"/>
    </location>
</feature>
<reference evidence="3" key="1">
    <citation type="submission" date="2016-10" db="EMBL/GenBank/DDBJ databases">
        <authorList>
            <person name="Varghese N."/>
            <person name="Submissions S."/>
        </authorList>
    </citation>
    <scope>NUCLEOTIDE SEQUENCE [LARGE SCALE GENOMIC DNA]</scope>
    <source>
        <strain evidence="3">DSM 44945</strain>
    </source>
</reference>
<dbReference type="GO" id="GO:0016780">
    <property type="term" value="F:phosphotransferase activity, for other substituted phosphate groups"/>
    <property type="evidence" value="ECO:0007669"/>
    <property type="project" value="InterPro"/>
</dbReference>
<evidence type="ECO:0000313" key="2">
    <source>
        <dbReference type="EMBL" id="SFF71040.1"/>
    </source>
</evidence>
<dbReference type="OrthoDB" id="269185at2"/>
<keyword evidence="3" id="KW-1185">Reference proteome</keyword>
<keyword evidence="1" id="KW-1133">Transmembrane helix</keyword>
<keyword evidence="1" id="KW-0472">Membrane</keyword>
<gene>
    <name evidence="2" type="ORF">SAMN04488025_10387</name>
</gene>
<sequence length="287" mass="33440">MYTLDDVRSTYKKRDAWWTVFLVDPIASRMMLIIANHTNLTPNHITVIAFILGILSAVCFFQGTPAFLIAGALLFHLSFTFDCIDGKLSRLKGNGTMFGMWLDYMLDRARVALCSLALMTGQFLKTGEPLYIYLAFLIVLLDMTRYMNALHIFKIRSKMNKEVRKTIRQIYGATQQEHSEEREEPVGERNSRVVDLNQHFKSRFGFYLRVRDWLEKYRIRPHLFSGIEYQMFIFIIGPLVGQIVEMVVVSSVLLLLFELAILYKLWLSTLDFKKMMEKLKHNLPNVS</sequence>
<dbReference type="GO" id="GO:0016020">
    <property type="term" value="C:membrane"/>
    <property type="evidence" value="ECO:0007669"/>
    <property type="project" value="InterPro"/>
</dbReference>
<dbReference type="EMBL" id="FOOK01000003">
    <property type="protein sequence ID" value="SFF71040.1"/>
    <property type="molecule type" value="Genomic_DNA"/>
</dbReference>
<dbReference type="InterPro" id="IPR000462">
    <property type="entry name" value="CDP-OH_P_trans"/>
</dbReference>
<dbReference type="Proteomes" id="UP000198661">
    <property type="component" value="Unassembled WGS sequence"/>
</dbReference>
<feature type="transmembrane region" description="Helical" evidence="1">
    <location>
        <begin position="246"/>
        <end position="266"/>
    </location>
</feature>
<keyword evidence="2" id="KW-0808">Transferase</keyword>
<evidence type="ECO:0000256" key="1">
    <source>
        <dbReference type="SAM" id="Phobius"/>
    </source>
</evidence>
<name>A0A1I2KXQ1_9BACL</name>
<dbReference type="Gene3D" id="1.20.120.1760">
    <property type="match status" value="1"/>
</dbReference>
<evidence type="ECO:0000313" key="3">
    <source>
        <dbReference type="Proteomes" id="UP000198661"/>
    </source>
</evidence>
<proteinExistence type="predicted"/>
<accession>A0A1I2KXQ1</accession>
<organism evidence="2 3">
    <name type="scientific">Planifilum fulgidum</name>
    <dbReference type="NCBI Taxonomy" id="201973"/>
    <lineage>
        <taxon>Bacteria</taxon>
        <taxon>Bacillati</taxon>
        <taxon>Bacillota</taxon>
        <taxon>Bacilli</taxon>
        <taxon>Bacillales</taxon>
        <taxon>Thermoactinomycetaceae</taxon>
        <taxon>Planifilum</taxon>
    </lineage>
</organism>
<feature type="transmembrane region" description="Helical" evidence="1">
    <location>
        <begin position="42"/>
        <end position="61"/>
    </location>
</feature>
<dbReference type="RefSeq" id="WP_092035728.1">
    <property type="nucleotide sequence ID" value="NZ_FOOK01000003.1"/>
</dbReference>
<dbReference type="STRING" id="201973.SAMN04488025_10387"/>
<dbReference type="GO" id="GO:0008654">
    <property type="term" value="P:phospholipid biosynthetic process"/>
    <property type="evidence" value="ECO:0007669"/>
    <property type="project" value="InterPro"/>
</dbReference>